<name>A0A0B1THW4_OESDE</name>
<evidence type="ECO:0000313" key="4">
    <source>
        <dbReference type="Proteomes" id="UP000053660"/>
    </source>
</evidence>
<dbReference type="Proteomes" id="UP000053660">
    <property type="component" value="Unassembled WGS sequence"/>
</dbReference>
<dbReference type="AlphaFoldDB" id="A0A0B1THW4"/>
<evidence type="ECO:0000256" key="2">
    <source>
        <dbReference type="SAM" id="Phobius"/>
    </source>
</evidence>
<evidence type="ECO:0000256" key="1">
    <source>
        <dbReference type="SAM" id="MobiDB-lite"/>
    </source>
</evidence>
<keyword evidence="2" id="KW-0812">Transmembrane</keyword>
<feature type="compositionally biased region" description="Polar residues" evidence="1">
    <location>
        <begin position="455"/>
        <end position="472"/>
    </location>
</feature>
<keyword evidence="2" id="KW-1133">Transmembrane helix</keyword>
<accession>A0A0B1THW4</accession>
<feature type="transmembrane region" description="Helical" evidence="2">
    <location>
        <begin position="240"/>
        <end position="265"/>
    </location>
</feature>
<organism evidence="3 4">
    <name type="scientific">Oesophagostomum dentatum</name>
    <name type="common">Nodular worm</name>
    <dbReference type="NCBI Taxonomy" id="61180"/>
    <lineage>
        <taxon>Eukaryota</taxon>
        <taxon>Metazoa</taxon>
        <taxon>Ecdysozoa</taxon>
        <taxon>Nematoda</taxon>
        <taxon>Chromadorea</taxon>
        <taxon>Rhabditida</taxon>
        <taxon>Rhabditina</taxon>
        <taxon>Rhabditomorpha</taxon>
        <taxon>Strongyloidea</taxon>
        <taxon>Strongylidae</taxon>
        <taxon>Oesophagostomum</taxon>
    </lineage>
</organism>
<feature type="compositionally biased region" description="Low complexity" evidence="1">
    <location>
        <begin position="39"/>
        <end position="54"/>
    </location>
</feature>
<feature type="transmembrane region" description="Helical" evidence="2">
    <location>
        <begin position="201"/>
        <end position="220"/>
    </location>
</feature>
<keyword evidence="2" id="KW-0472">Membrane</keyword>
<reference evidence="3 4" key="1">
    <citation type="submission" date="2014-03" db="EMBL/GenBank/DDBJ databases">
        <title>Draft genome of the hookworm Oesophagostomum dentatum.</title>
        <authorList>
            <person name="Mitreva M."/>
        </authorList>
    </citation>
    <scope>NUCLEOTIDE SEQUENCE [LARGE SCALE GENOMIC DNA]</scope>
    <source>
        <strain evidence="3 4">OD-Hann</strain>
    </source>
</reference>
<proteinExistence type="predicted"/>
<sequence length="472" mass="50967">MSTRTPPDIPLGVPAGPSNANVPVEPGAISQPPVPAPDPFGAASQPQPSAAVAPLPDPAPNQADPIAGAPNVPRSRAQSAPPVLRQTSTREVPPLAAPEAAANAVPAAGPYAVTPGPSLTSDKRKSELKKSQASEESRKLRNVAFVSCIPPTEYIDVSGVFVPVKQLVLLAELGFYLHEAASCFAHIHMFFTYMKTLSHHIFYGALVAPIAIVLAALFALRSIYGLFAINFTTPSHPKRVLFRLAAVITSRIVFGVIIIIAATILKNEIVSDGERKLIAKNVAHLIRYATKEPEYMEYCIYKILILRELYSLPWSCCNITTGTKCEHIGISRYLRRFSTPTDYNDVEAALQVHELNWNPVDFDHYVSRNELAVRSLYTSDCSKKMFGEVVRVADLLEQKMSRSGLVMVGTTLLIVIAAAHLCIITARSSPPAASVANSANKQTEDVVAPSEPRTEPQTSTAPSQLPVTPVLQ</sequence>
<dbReference type="EMBL" id="KN549969">
    <property type="protein sequence ID" value="KHJ95427.1"/>
    <property type="molecule type" value="Genomic_DNA"/>
</dbReference>
<feature type="region of interest" description="Disordered" evidence="1">
    <location>
        <begin position="432"/>
        <end position="472"/>
    </location>
</feature>
<feature type="region of interest" description="Disordered" evidence="1">
    <location>
        <begin position="1"/>
        <end position="134"/>
    </location>
</feature>
<gene>
    <name evidence="3" type="ORF">OESDEN_04628</name>
</gene>
<keyword evidence="4" id="KW-1185">Reference proteome</keyword>
<evidence type="ECO:0000313" key="3">
    <source>
        <dbReference type="EMBL" id="KHJ95427.1"/>
    </source>
</evidence>
<feature type="compositionally biased region" description="Low complexity" evidence="1">
    <location>
        <begin position="93"/>
        <end position="112"/>
    </location>
</feature>
<dbReference type="OrthoDB" id="5835337at2759"/>
<feature type="compositionally biased region" description="Basic and acidic residues" evidence="1">
    <location>
        <begin position="121"/>
        <end position="134"/>
    </location>
</feature>
<feature type="transmembrane region" description="Helical" evidence="2">
    <location>
        <begin position="405"/>
        <end position="426"/>
    </location>
</feature>
<protein>
    <submittedName>
        <fullName evidence="3">Uncharacterized protein</fullName>
    </submittedName>
</protein>